<dbReference type="Proteomes" id="UP000558488">
    <property type="component" value="Unassembled WGS sequence"/>
</dbReference>
<evidence type="ECO:0000259" key="4">
    <source>
        <dbReference type="Pfam" id="PF14988"/>
    </source>
</evidence>
<organism evidence="5 6">
    <name type="scientific">Pipistrellus kuhlii</name>
    <name type="common">Kuhl's pipistrelle</name>
    <dbReference type="NCBI Taxonomy" id="59472"/>
    <lineage>
        <taxon>Eukaryota</taxon>
        <taxon>Metazoa</taxon>
        <taxon>Chordata</taxon>
        <taxon>Craniata</taxon>
        <taxon>Vertebrata</taxon>
        <taxon>Euteleostomi</taxon>
        <taxon>Mammalia</taxon>
        <taxon>Eutheria</taxon>
        <taxon>Laurasiatheria</taxon>
        <taxon>Chiroptera</taxon>
        <taxon>Yangochiroptera</taxon>
        <taxon>Vespertilionidae</taxon>
        <taxon>Pipistrellus</taxon>
    </lineage>
</organism>
<dbReference type="PANTHER" id="PTHR14845">
    <property type="entry name" value="COILED-COIL DOMAIN-CONTAINING 166"/>
    <property type="match status" value="1"/>
</dbReference>
<sequence length="457" mass="50737">MESHFRPQREETKVPGGEPSTSAERPRTPVRMRPGAPSRTSVLLSPINQSRTRELQSEAPSKALLVPKDAPSRTRVPLSESLSKTQLSLSETPSRLLSTASIRTQGTLGSLSVASIRTPVPLSEETEEASSLTLVSPSTASSRSAGPPSEAPSGVQIPPKTVLSSHQVSWDPQGFWVVDASAEHSSQESDLHGPSEDPSLPSPPATYFGLISNYLRSEKPTKEVRGLIDMTVEVMKLDHQVKETEIQQKVVRKETERLLNEKLPIQAEIKVMLANLNYKTREYRRDIENQWNSCVQESGGTQPPGQELASQQTKQPPDLQKAGRLGPLLRQQLEASREMTKIRETQTKELQALQEELKHARAQTAATAQARYLREKALLERQLNDLAPSLMREKKENELKMKVEALEMAAERCAAELHRLLAEGQTLPGDSTHLQLSRGQEAKTPQSWLTIQKQHLK</sequence>
<feature type="domain" description="DUF4515" evidence="4">
    <location>
        <begin position="268"/>
        <end position="419"/>
    </location>
</feature>
<keyword evidence="6" id="KW-1185">Reference proteome</keyword>
<comment type="caution">
    <text evidence="5">The sequence shown here is derived from an EMBL/GenBank/DDBJ whole genome shotgun (WGS) entry which is preliminary data.</text>
</comment>
<name>A0A7J7XAW7_PIPKU</name>
<accession>A0A7J7XAW7</accession>
<evidence type="ECO:0000313" key="6">
    <source>
        <dbReference type="Proteomes" id="UP000558488"/>
    </source>
</evidence>
<feature type="compositionally biased region" description="Polar residues" evidence="3">
    <location>
        <begin position="80"/>
        <end position="115"/>
    </location>
</feature>
<evidence type="ECO:0000313" key="5">
    <source>
        <dbReference type="EMBL" id="KAF6346805.1"/>
    </source>
</evidence>
<evidence type="ECO:0000256" key="1">
    <source>
        <dbReference type="ARBA" id="ARBA00023054"/>
    </source>
</evidence>
<dbReference type="AlphaFoldDB" id="A0A7J7XAW7"/>
<dbReference type="Pfam" id="PF14988">
    <property type="entry name" value="DUF4515"/>
    <property type="match status" value="1"/>
</dbReference>
<feature type="region of interest" description="Disordered" evidence="3">
    <location>
        <begin position="182"/>
        <end position="202"/>
    </location>
</feature>
<evidence type="ECO:0000256" key="2">
    <source>
        <dbReference type="SAM" id="Coils"/>
    </source>
</evidence>
<proteinExistence type="predicted"/>
<feature type="region of interest" description="Disordered" evidence="3">
    <location>
        <begin position="431"/>
        <end position="457"/>
    </location>
</feature>
<feature type="compositionally biased region" description="Polar residues" evidence="3">
    <location>
        <begin position="38"/>
        <end position="50"/>
    </location>
</feature>
<feature type="region of interest" description="Disordered" evidence="3">
    <location>
        <begin position="1"/>
        <end position="163"/>
    </location>
</feature>
<feature type="compositionally biased region" description="Basic and acidic residues" evidence="3">
    <location>
        <begin position="182"/>
        <end position="195"/>
    </location>
</feature>
<dbReference type="EMBL" id="JACAGB010000008">
    <property type="protein sequence ID" value="KAF6346805.1"/>
    <property type="molecule type" value="Genomic_DNA"/>
</dbReference>
<feature type="compositionally biased region" description="Polar residues" evidence="3">
    <location>
        <begin position="294"/>
        <end position="315"/>
    </location>
</feature>
<feature type="compositionally biased region" description="Basic and acidic residues" evidence="3">
    <location>
        <begin position="1"/>
        <end position="13"/>
    </location>
</feature>
<evidence type="ECO:0000256" key="3">
    <source>
        <dbReference type="SAM" id="MobiDB-lite"/>
    </source>
</evidence>
<feature type="region of interest" description="Disordered" evidence="3">
    <location>
        <begin position="294"/>
        <end position="325"/>
    </location>
</feature>
<dbReference type="PANTHER" id="PTHR14845:SF3">
    <property type="entry name" value="COILED-COIL DOMAIN CONTAINING 121, RETROGENE 1"/>
    <property type="match status" value="1"/>
</dbReference>
<keyword evidence="1 2" id="KW-0175">Coiled coil</keyword>
<dbReference type="InterPro" id="IPR032777">
    <property type="entry name" value="DUF4515"/>
</dbReference>
<protein>
    <recommendedName>
        <fullName evidence="4">DUF4515 domain-containing protein</fullName>
    </recommendedName>
</protein>
<feature type="coiled-coil region" evidence="2">
    <location>
        <begin position="336"/>
        <end position="423"/>
    </location>
</feature>
<gene>
    <name evidence="5" type="ORF">mPipKuh1_010589</name>
</gene>
<reference evidence="5 6" key="1">
    <citation type="journal article" date="2020" name="Nature">
        <title>Six reference-quality genomes reveal evolution of bat adaptations.</title>
        <authorList>
            <person name="Jebb D."/>
            <person name="Huang Z."/>
            <person name="Pippel M."/>
            <person name="Hughes G.M."/>
            <person name="Lavrichenko K."/>
            <person name="Devanna P."/>
            <person name="Winkler S."/>
            <person name="Jermiin L.S."/>
            <person name="Skirmuntt E.C."/>
            <person name="Katzourakis A."/>
            <person name="Burkitt-Gray L."/>
            <person name="Ray D.A."/>
            <person name="Sullivan K.A.M."/>
            <person name="Roscito J.G."/>
            <person name="Kirilenko B.M."/>
            <person name="Davalos L.M."/>
            <person name="Corthals A.P."/>
            <person name="Power M.L."/>
            <person name="Jones G."/>
            <person name="Ransome R.D."/>
            <person name="Dechmann D.K.N."/>
            <person name="Locatelli A.G."/>
            <person name="Puechmaille S.J."/>
            <person name="Fedrigo O."/>
            <person name="Jarvis E.D."/>
            <person name="Hiller M."/>
            <person name="Vernes S.C."/>
            <person name="Myers E.W."/>
            <person name="Teeling E.C."/>
        </authorList>
    </citation>
    <scope>NUCLEOTIDE SEQUENCE [LARGE SCALE GENOMIC DNA]</scope>
    <source>
        <strain evidence="5">MPipKuh1</strain>
        <tissue evidence="5">Flight muscle</tissue>
    </source>
</reference>